<protein>
    <submittedName>
        <fullName evidence="1">Uncharacterized protein</fullName>
    </submittedName>
</protein>
<evidence type="ECO:0000313" key="2">
    <source>
        <dbReference type="Proteomes" id="UP001172386"/>
    </source>
</evidence>
<reference evidence="1" key="1">
    <citation type="submission" date="2022-10" db="EMBL/GenBank/DDBJ databases">
        <title>Culturing micro-colonial fungi from biological soil crusts in the Mojave desert and describing Neophaeococcomyces mojavensis, and introducing the new genera and species Taxawa tesnikishii.</title>
        <authorList>
            <person name="Kurbessoian T."/>
            <person name="Stajich J.E."/>
        </authorList>
    </citation>
    <scope>NUCLEOTIDE SEQUENCE</scope>
    <source>
        <strain evidence="1">JES_112</strain>
    </source>
</reference>
<organism evidence="1 2">
    <name type="scientific">Neophaeococcomyces mojaviensis</name>
    <dbReference type="NCBI Taxonomy" id="3383035"/>
    <lineage>
        <taxon>Eukaryota</taxon>
        <taxon>Fungi</taxon>
        <taxon>Dikarya</taxon>
        <taxon>Ascomycota</taxon>
        <taxon>Pezizomycotina</taxon>
        <taxon>Eurotiomycetes</taxon>
        <taxon>Chaetothyriomycetidae</taxon>
        <taxon>Chaetothyriales</taxon>
        <taxon>Chaetothyriales incertae sedis</taxon>
        <taxon>Neophaeococcomyces</taxon>
    </lineage>
</organism>
<comment type="caution">
    <text evidence="1">The sequence shown here is derived from an EMBL/GenBank/DDBJ whole genome shotgun (WGS) entry which is preliminary data.</text>
</comment>
<name>A0ACC3ACP8_9EURO</name>
<dbReference type="Proteomes" id="UP001172386">
    <property type="component" value="Unassembled WGS sequence"/>
</dbReference>
<keyword evidence="2" id="KW-1185">Reference proteome</keyword>
<sequence>MAPHDLETGQPELEKSTRGRTLPVKLMRKKGKFISTEQIRLRNDLMLIVGYLEFFNALDFPANIWNTIPVPTFALALMIVGGTIALLASITAFWDLRRSLRNVRLLREERAYLQRELKIARSKGLRIRECHIVAWLKHNFRELGWELVDRSCMDALVGFAAILVGTGTLMATGGANHRIYVASNLLSGYIGNGFVAVYGLINAVWSAYLYVRARRHKALVKECISDKSMKKRGVEIFRNHEAYALINGTTLLVSSAGSLISTTMWWGYVMLIPCILASVYCNILWRSKVGYYRILSHFRTSEDLEFNISAQILDSSNVQAMVKNGSVKTVLDQSQPKNLLEFIYENEMHDDVSTYLANEPPTRRALGIKPTDAEVVLDVQDLMTVEFGQLLEAVKACVAEVGFCRALDRERMLFELLGSYLTVERAMTKQEAMNTRKNGERGERRIESKERAHHQPESYVRFNT</sequence>
<proteinExistence type="predicted"/>
<dbReference type="EMBL" id="JAPDRQ010000043">
    <property type="protein sequence ID" value="KAJ9659179.1"/>
    <property type="molecule type" value="Genomic_DNA"/>
</dbReference>
<gene>
    <name evidence="1" type="ORF">H2198_003321</name>
</gene>
<accession>A0ACC3ACP8</accession>
<evidence type="ECO:0000313" key="1">
    <source>
        <dbReference type="EMBL" id="KAJ9659179.1"/>
    </source>
</evidence>